<protein>
    <submittedName>
        <fullName evidence="1">Uncharacterized protein</fullName>
    </submittedName>
</protein>
<gene>
    <name evidence="1" type="ORF">EH31_14510</name>
</gene>
<keyword evidence="2" id="KW-1185">Reference proteome</keyword>
<name>A0A074MUE1_ERYLO</name>
<proteinExistence type="predicted"/>
<dbReference type="EMBL" id="JMIW01000006">
    <property type="protein sequence ID" value="KEO89237.1"/>
    <property type="molecule type" value="Genomic_DNA"/>
</dbReference>
<dbReference type="Proteomes" id="UP000027647">
    <property type="component" value="Unassembled WGS sequence"/>
</dbReference>
<sequence length="69" mass="7384">MRIYPNLSLMPMQDCTGSEAKVLAPRAGWLDGQQPGAGGLLQVARAWCAVSRQHAGGEHRSSHMLNLGV</sequence>
<dbReference type="STRING" id="1044.EH31_14510"/>
<comment type="caution">
    <text evidence="1">The sequence shown here is derived from an EMBL/GenBank/DDBJ whole genome shotgun (WGS) entry which is preliminary data.</text>
</comment>
<reference evidence="1 2" key="1">
    <citation type="submission" date="2014-04" db="EMBL/GenBank/DDBJ databases">
        <title>A comprehensive comparison of genomes of Erythrobacter spp. strains.</title>
        <authorList>
            <person name="Zheng Q."/>
        </authorList>
    </citation>
    <scope>NUCLEOTIDE SEQUENCE [LARGE SCALE GENOMIC DNA]</scope>
    <source>
        <strain evidence="1 2">DSM 6997</strain>
    </source>
</reference>
<evidence type="ECO:0000313" key="2">
    <source>
        <dbReference type="Proteomes" id="UP000027647"/>
    </source>
</evidence>
<organism evidence="1 2">
    <name type="scientific">Erythrobacter longus</name>
    <dbReference type="NCBI Taxonomy" id="1044"/>
    <lineage>
        <taxon>Bacteria</taxon>
        <taxon>Pseudomonadati</taxon>
        <taxon>Pseudomonadota</taxon>
        <taxon>Alphaproteobacteria</taxon>
        <taxon>Sphingomonadales</taxon>
        <taxon>Erythrobacteraceae</taxon>
        <taxon>Erythrobacter/Porphyrobacter group</taxon>
        <taxon>Erythrobacter</taxon>
    </lineage>
</organism>
<evidence type="ECO:0000313" key="1">
    <source>
        <dbReference type="EMBL" id="KEO89237.1"/>
    </source>
</evidence>
<accession>A0A074MUE1</accession>
<dbReference type="AlphaFoldDB" id="A0A074MUE1"/>